<dbReference type="EMBL" id="GEDG01024688">
    <property type="protein sequence ID" value="JAP15786.1"/>
    <property type="molecule type" value="Transcribed_RNA"/>
</dbReference>
<keyword evidence="1" id="KW-1133">Transmembrane helix</keyword>
<keyword evidence="1" id="KW-0812">Transmembrane</keyword>
<feature type="transmembrane region" description="Helical" evidence="1">
    <location>
        <begin position="29"/>
        <end position="53"/>
    </location>
</feature>
<dbReference type="AlphaFoldDB" id="A0A0V0H6S4"/>
<sequence length="61" mass="7290">MRCLTKESKCVWISTIFLLIEKVELKYDFLVWLVGVALFSCYCVYLLSLVWILNRLRLSTR</sequence>
<accession>A0A0V0H6S4</accession>
<protein>
    <submittedName>
        <fullName evidence="2">Putative ovule protein</fullName>
    </submittedName>
</protein>
<proteinExistence type="predicted"/>
<evidence type="ECO:0000313" key="2">
    <source>
        <dbReference type="EMBL" id="JAP15786.1"/>
    </source>
</evidence>
<keyword evidence="1" id="KW-0472">Membrane</keyword>
<name>A0A0V0H6S4_SOLCH</name>
<organism evidence="2">
    <name type="scientific">Solanum chacoense</name>
    <name type="common">Chaco potato</name>
    <dbReference type="NCBI Taxonomy" id="4108"/>
    <lineage>
        <taxon>Eukaryota</taxon>
        <taxon>Viridiplantae</taxon>
        <taxon>Streptophyta</taxon>
        <taxon>Embryophyta</taxon>
        <taxon>Tracheophyta</taxon>
        <taxon>Spermatophyta</taxon>
        <taxon>Magnoliopsida</taxon>
        <taxon>eudicotyledons</taxon>
        <taxon>Gunneridae</taxon>
        <taxon>Pentapetalae</taxon>
        <taxon>asterids</taxon>
        <taxon>lamiids</taxon>
        <taxon>Solanales</taxon>
        <taxon>Solanaceae</taxon>
        <taxon>Solanoideae</taxon>
        <taxon>Solaneae</taxon>
        <taxon>Solanum</taxon>
    </lineage>
</organism>
<evidence type="ECO:0000256" key="1">
    <source>
        <dbReference type="SAM" id="Phobius"/>
    </source>
</evidence>
<reference evidence="2" key="1">
    <citation type="submission" date="2015-12" db="EMBL/GenBank/DDBJ databases">
        <title>Gene expression during late stages of embryo sac development: a critical building block for successful pollen-pistil interactions.</title>
        <authorList>
            <person name="Liu Y."/>
            <person name="Joly V."/>
            <person name="Sabar M."/>
            <person name="Matton D.P."/>
        </authorList>
    </citation>
    <scope>NUCLEOTIDE SEQUENCE</scope>
</reference>